<accession>G3GXB8</accession>
<reference evidence="2" key="1">
    <citation type="journal article" date="2011" name="Nat. Biotechnol.">
        <title>The genomic sequence of the Chinese hamster ovary (CHO)-K1 cell line.</title>
        <authorList>
            <person name="Xu X."/>
            <person name="Nagarajan H."/>
            <person name="Lewis N.E."/>
            <person name="Pan S."/>
            <person name="Cai Z."/>
            <person name="Liu X."/>
            <person name="Chen W."/>
            <person name="Xie M."/>
            <person name="Wang W."/>
            <person name="Hammond S."/>
            <person name="Andersen M.R."/>
            <person name="Neff N."/>
            <person name="Passarelli B."/>
            <person name="Koh W."/>
            <person name="Fan H.C."/>
            <person name="Wang J."/>
            <person name="Gui Y."/>
            <person name="Lee K.H."/>
            <person name="Betenbaugh M.J."/>
            <person name="Quake S.R."/>
            <person name="Famili I."/>
            <person name="Palsson B.O."/>
            <person name="Wang J."/>
        </authorList>
    </citation>
    <scope>NUCLEOTIDE SEQUENCE [LARGE SCALE GENOMIC DNA]</scope>
    <source>
        <strain evidence="2">CHO K1 cell line</strain>
    </source>
</reference>
<protein>
    <submittedName>
        <fullName evidence="1">Uncharacterized protein</fullName>
    </submittedName>
</protein>
<dbReference type="Proteomes" id="UP000001075">
    <property type="component" value="Unassembled WGS sequence"/>
</dbReference>
<evidence type="ECO:0000313" key="2">
    <source>
        <dbReference type="Proteomes" id="UP000001075"/>
    </source>
</evidence>
<sequence length="94" mass="9970">MLSCQPPQVRLLTQFFTFFSPGALAQNHAEHTHSRALVTARSAGGRAGKGNITCNRGPPPLQLPGVFTLPGSKVSWLSVTTSCDPLTCACLSFL</sequence>
<dbReference type="AlphaFoldDB" id="G3GXB8"/>
<dbReference type="InParanoid" id="G3GXB8"/>
<organism evidence="1 2">
    <name type="scientific">Cricetulus griseus</name>
    <name type="common">Chinese hamster</name>
    <name type="synonym">Cricetulus barabensis griseus</name>
    <dbReference type="NCBI Taxonomy" id="10029"/>
    <lineage>
        <taxon>Eukaryota</taxon>
        <taxon>Metazoa</taxon>
        <taxon>Chordata</taxon>
        <taxon>Craniata</taxon>
        <taxon>Vertebrata</taxon>
        <taxon>Euteleostomi</taxon>
        <taxon>Mammalia</taxon>
        <taxon>Eutheria</taxon>
        <taxon>Euarchontoglires</taxon>
        <taxon>Glires</taxon>
        <taxon>Rodentia</taxon>
        <taxon>Myomorpha</taxon>
        <taxon>Muroidea</taxon>
        <taxon>Cricetidae</taxon>
        <taxon>Cricetinae</taxon>
        <taxon>Cricetulus</taxon>
    </lineage>
</organism>
<dbReference type="EMBL" id="JH000058">
    <property type="protein sequence ID" value="EGW06267.1"/>
    <property type="molecule type" value="Genomic_DNA"/>
</dbReference>
<evidence type="ECO:0000313" key="1">
    <source>
        <dbReference type="EMBL" id="EGW06267.1"/>
    </source>
</evidence>
<name>G3GXB8_CRIGR</name>
<proteinExistence type="predicted"/>
<gene>
    <name evidence="1" type="ORF">I79_002408</name>
</gene>